<evidence type="ECO:0000313" key="2">
    <source>
        <dbReference type="EMBL" id="KAK1784855.1"/>
    </source>
</evidence>
<protein>
    <submittedName>
        <fullName evidence="2">Uncharacterized protein</fullName>
    </submittedName>
</protein>
<sequence>MPSTRPSGVAAHSDAETVPYSLDEASLGPSLSVGMETAPPFIIRAPSIDQLDVEPTPVGIDGAPLLTE</sequence>
<feature type="region of interest" description="Disordered" evidence="1">
    <location>
        <begin position="1"/>
        <end position="21"/>
    </location>
</feature>
<reference evidence="2" key="1">
    <citation type="submission" date="2023-03" db="EMBL/GenBank/DDBJ databases">
        <title>Electrophorus voltai genome.</title>
        <authorList>
            <person name="Bian C."/>
        </authorList>
    </citation>
    <scope>NUCLEOTIDE SEQUENCE</scope>
    <source>
        <strain evidence="2">CB-2022</strain>
        <tissue evidence="2">Muscle</tissue>
    </source>
</reference>
<evidence type="ECO:0000313" key="3">
    <source>
        <dbReference type="Proteomes" id="UP001239994"/>
    </source>
</evidence>
<dbReference type="Proteomes" id="UP001239994">
    <property type="component" value="Unassembled WGS sequence"/>
</dbReference>
<accession>A0AAD8YP91</accession>
<name>A0AAD8YP91_9TELE</name>
<keyword evidence="3" id="KW-1185">Reference proteome</keyword>
<comment type="caution">
    <text evidence="2">The sequence shown here is derived from an EMBL/GenBank/DDBJ whole genome shotgun (WGS) entry which is preliminary data.</text>
</comment>
<gene>
    <name evidence="2" type="ORF">P4O66_018288</name>
</gene>
<organism evidence="2 3">
    <name type="scientific">Electrophorus voltai</name>
    <dbReference type="NCBI Taxonomy" id="2609070"/>
    <lineage>
        <taxon>Eukaryota</taxon>
        <taxon>Metazoa</taxon>
        <taxon>Chordata</taxon>
        <taxon>Craniata</taxon>
        <taxon>Vertebrata</taxon>
        <taxon>Euteleostomi</taxon>
        <taxon>Actinopterygii</taxon>
        <taxon>Neopterygii</taxon>
        <taxon>Teleostei</taxon>
        <taxon>Ostariophysi</taxon>
        <taxon>Gymnotiformes</taxon>
        <taxon>Gymnotoidei</taxon>
        <taxon>Gymnotidae</taxon>
        <taxon>Electrophorus</taxon>
    </lineage>
</organism>
<dbReference type="EMBL" id="JAROKS010000026">
    <property type="protein sequence ID" value="KAK1784855.1"/>
    <property type="molecule type" value="Genomic_DNA"/>
</dbReference>
<proteinExistence type="predicted"/>
<evidence type="ECO:0000256" key="1">
    <source>
        <dbReference type="SAM" id="MobiDB-lite"/>
    </source>
</evidence>
<dbReference type="AlphaFoldDB" id="A0AAD8YP91"/>